<evidence type="ECO:0000256" key="5">
    <source>
        <dbReference type="ARBA" id="ARBA00023077"/>
    </source>
</evidence>
<feature type="domain" description="TonB-dependent receptor plug" evidence="12">
    <location>
        <begin position="74"/>
        <end position="161"/>
    </location>
</feature>
<evidence type="ECO:0000256" key="6">
    <source>
        <dbReference type="ARBA" id="ARBA00023136"/>
    </source>
</evidence>
<feature type="domain" description="TonB-dependent receptor-like beta-barrel" evidence="11">
    <location>
        <begin position="242"/>
        <end position="694"/>
    </location>
</feature>
<comment type="similarity">
    <text evidence="8 9">Belongs to the TonB-dependent receptor family.</text>
</comment>
<dbReference type="InterPro" id="IPR039426">
    <property type="entry name" value="TonB-dep_rcpt-like"/>
</dbReference>
<evidence type="ECO:0000256" key="7">
    <source>
        <dbReference type="ARBA" id="ARBA00023237"/>
    </source>
</evidence>
<evidence type="ECO:0000313" key="14">
    <source>
        <dbReference type="Proteomes" id="UP001216139"/>
    </source>
</evidence>
<proteinExistence type="inferred from homology"/>
<dbReference type="Gene3D" id="2.40.170.20">
    <property type="entry name" value="TonB-dependent receptor, beta-barrel domain"/>
    <property type="match status" value="1"/>
</dbReference>
<dbReference type="PANTHER" id="PTHR30442:SF0">
    <property type="entry name" value="FE(3+) DICITRATE TRANSPORT PROTEIN FECA"/>
    <property type="match status" value="1"/>
</dbReference>
<dbReference type="InterPro" id="IPR037066">
    <property type="entry name" value="Plug_dom_sf"/>
</dbReference>
<organism evidence="13 14">
    <name type="scientific">Mucilaginibacter jinjuensis</name>
    <dbReference type="NCBI Taxonomy" id="1176721"/>
    <lineage>
        <taxon>Bacteria</taxon>
        <taxon>Pseudomonadati</taxon>
        <taxon>Bacteroidota</taxon>
        <taxon>Sphingobacteriia</taxon>
        <taxon>Sphingobacteriales</taxon>
        <taxon>Sphingobacteriaceae</taxon>
        <taxon>Mucilaginibacter</taxon>
    </lineage>
</organism>
<evidence type="ECO:0000313" key="13">
    <source>
        <dbReference type="EMBL" id="WCT14010.1"/>
    </source>
</evidence>
<evidence type="ECO:0000256" key="3">
    <source>
        <dbReference type="ARBA" id="ARBA00022452"/>
    </source>
</evidence>
<feature type="chain" id="PRO_5047037733" evidence="10">
    <location>
        <begin position="21"/>
        <end position="728"/>
    </location>
</feature>
<evidence type="ECO:0000256" key="2">
    <source>
        <dbReference type="ARBA" id="ARBA00022448"/>
    </source>
</evidence>
<dbReference type="InterPro" id="IPR036942">
    <property type="entry name" value="Beta-barrel_TonB_sf"/>
</dbReference>
<dbReference type="PANTHER" id="PTHR30442">
    <property type="entry name" value="IRON III DICITRATE TRANSPORT PROTEIN FECA"/>
    <property type="match status" value="1"/>
</dbReference>
<comment type="subcellular location">
    <subcellularLocation>
        <location evidence="1 8">Cell outer membrane</location>
        <topology evidence="1 8">Multi-pass membrane protein</topology>
    </subcellularLocation>
</comment>
<dbReference type="RefSeq" id="WP_273632313.1">
    <property type="nucleotide sequence ID" value="NZ_CP117167.1"/>
</dbReference>
<keyword evidence="2 8" id="KW-0813">Transport</keyword>
<evidence type="ECO:0000259" key="12">
    <source>
        <dbReference type="Pfam" id="PF07715"/>
    </source>
</evidence>
<feature type="signal peptide" evidence="10">
    <location>
        <begin position="1"/>
        <end position="20"/>
    </location>
</feature>
<keyword evidence="13" id="KW-0675">Receptor</keyword>
<keyword evidence="6 8" id="KW-0472">Membrane</keyword>
<dbReference type="SUPFAM" id="SSF56935">
    <property type="entry name" value="Porins"/>
    <property type="match status" value="1"/>
</dbReference>
<evidence type="ECO:0000256" key="10">
    <source>
        <dbReference type="SAM" id="SignalP"/>
    </source>
</evidence>
<dbReference type="Pfam" id="PF00593">
    <property type="entry name" value="TonB_dep_Rec_b-barrel"/>
    <property type="match status" value="1"/>
</dbReference>
<dbReference type="Pfam" id="PF07715">
    <property type="entry name" value="Plug"/>
    <property type="match status" value="1"/>
</dbReference>
<keyword evidence="4 8" id="KW-0812">Transmembrane</keyword>
<dbReference type="Proteomes" id="UP001216139">
    <property type="component" value="Chromosome"/>
</dbReference>
<keyword evidence="14" id="KW-1185">Reference proteome</keyword>
<reference evidence="13 14" key="1">
    <citation type="submission" date="2023-02" db="EMBL/GenBank/DDBJ databases">
        <title>Genome sequence of Mucilaginibacter jinjuensis strain KACC 16571.</title>
        <authorList>
            <person name="Kim S."/>
            <person name="Heo J."/>
            <person name="Kwon S.-W."/>
        </authorList>
    </citation>
    <scope>NUCLEOTIDE SEQUENCE [LARGE SCALE GENOMIC DNA]</scope>
    <source>
        <strain evidence="13 14">KACC 16571</strain>
    </source>
</reference>
<gene>
    <name evidence="13" type="ORF">PQO05_08690</name>
</gene>
<evidence type="ECO:0000256" key="4">
    <source>
        <dbReference type="ARBA" id="ARBA00022692"/>
    </source>
</evidence>
<evidence type="ECO:0000256" key="8">
    <source>
        <dbReference type="PROSITE-ProRule" id="PRU01360"/>
    </source>
</evidence>
<keyword evidence="5 9" id="KW-0798">TonB box</keyword>
<evidence type="ECO:0000259" key="11">
    <source>
        <dbReference type="Pfam" id="PF00593"/>
    </source>
</evidence>
<accession>A0ABY7TBW9</accession>
<keyword evidence="3 8" id="KW-1134">Transmembrane beta strand</keyword>
<name>A0ABY7TBW9_9SPHI</name>
<keyword evidence="10" id="KW-0732">Signal</keyword>
<dbReference type="InterPro" id="IPR000531">
    <property type="entry name" value="Beta-barrel_TonB"/>
</dbReference>
<evidence type="ECO:0000256" key="9">
    <source>
        <dbReference type="RuleBase" id="RU003357"/>
    </source>
</evidence>
<keyword evidence="7 8" id="KW-0998">Cell outer membrane</keyword>
<dbReference type="EMBL" id="CP117167">
    <property type="protein sequence ID" value="WCT14010.1"/>
    <property type="molecule type" value="Genomic_DNA"/>
</dbReference>
<sequence>MQHLYKKACLALLMAGTAHAASAQKHSLKDTITLDSVQIRESRIKHLADVSGTNIFAGKRTFSITPTDGKANLATNNARMIFAQVPGVNIWEMDGAGLQLNIGTRGTDTHRSIETNMRQNGYNTNSDMFGYPEDHYTPPMQGVQEIQIVRGSAALQFGSQFGGMVNLKMKEPDSTKKFGVESEQTAGSNKFFNSYNAISGTSGKVSYYAYYSSRTGDGWRPNAAFNYQAFYAHLKYQFNPQGSLTFEFSRMNYRQQIAGGLTDAQFDADNRQSTRARNFFNPEINIPALIFNYNFSPNTKLEVTSHLLWGQRNSVQFIANANVPDTINTKTDNYNPRQVDRDYYKGFTTEARLLHSYQLGNLKSTFTAGVRYFTETTTRDQKGTGTTASDFDLSLVKPYGIDLDLHTDNYAVFAENVFNITSKFSVTPGFRYESIKTDMSGVILNATFPVNYQSNRNFPLFGTGLQYQLTKLSQFYGNISQAYRPYIYANVTPADQLGVINPNLKDSKGYSADLGYRGHAGYIFNYDVDFFYVYYGNRVGNLTETNTSNQTYLYTTNIGNAVAKGIEAFGEVSLLRSFNHSSPSDLRLFNSLSYDHARYTSGSITQGTTNISLVGNYAEGTPEWIDRAGLTYLNKHVTGTLQYSYVGKNYSDANNTKFNPTGASGLVPAYHVFDASFNYSFLQHYHITASMNNILNAKYFTRRINMYPGPGILPADGRTFNIGFGIKL</sequence>
<evidence type="ECO:0000256" key="1">
    <source>
        <dbReference type="ARBA" id="ARBA00004571"/>
    </source>
</evidence>
<protein>
    <submittedName>
        <fullName evidence="13">TonB-dependent receptor</fullName>
    </submittedName>
</protein>
<dbReference type="Gene3D" id="2.170.130.10">
    <property type="entry name" value="TonB-dependent receptor, plug domain"/>
    <property type="match status" value="1"/>
</dbReference>
<dbReference type="InterPro" id="IPR012910">
    <property type="entry name" value="Plug_dom"/>
</dbReference>
<dbReference type="PROSITE" id="PS52016">
    <property type="entry name" value="TONB_DEPENDENT_REC_3"/>
    <property type="match status" value="1"/>
</dbReference>